<dbReference type="Proteomes" id="UP000237144">
    <property type="component" value="Unassembled WGS sequence"/>
</dbReference>
<accession>A0A2S5BFD2</accession>
<protein>
    <submittedName>
        <fullName evidence="2">Uncharacterized protein</fullName>
    </submittedName>
</protein>
<gene>
    <name evidence="2" type="ORF">BMF94_1372</name>
</gene>
<feature type="compositionally biased region" description="Low complexity" evidence="1">
    <location>
        <begin position="531"/>
        <end position="540"/>
    </location>
</feature>
<dbReference type="OrthoDB" id="10689022at2759"/>
<feature type="region of interest" description="Disordered" evidence="1">
    <location>
        <begin position="93"/>
        <end position="133"/>
    </location>
</feature>
<proteinExistence type="predicted"/>
<dbReference type="AlphaFoldDB" id="A0A2S5BFD2"/>
<dbReference type="EMBL" id="PJQD01000014">
    <property type="protein sequence ID" value="POY75470.1"/>
    <property type="molecule type" value="Genomic_DNA"/>
</dbReference>
<feature type="region of interest" description="Disordered" evidence="1">
    <location>
        <begin position="154"/>
        <end position="177"/>
    </location>
</feature>
<feature type="compositionally biased region" description="Basic residues" evidence="1">
    <location>
        <begin position="516"/>
        <end position="527"/>
    </location>
</feature>
<feature type="region of interest" description="Disordered" evidence="1">
    <location>
        <begin position="13"/>
        <end position="32"/>
    </location>
</feature>
<evidence type="ECO:0000313" key="2">
    <source>
        <dbReference type="EMBL" id="POY75470.1"/>
    </source>
</evidence>
<comment type="caution">
    <text evidence="2">The sequence shown here is derived from an EMBL/GenBank/DDBJ whole genome shotgun (WGS) entry which is preliminary data.</text>
</comment>
<feature type="region of interest" description="Disordered" evidence="1">
    <location>
        <begin position="440"/>
        <end position="599"/>
    </location>
</feature>
<evidence type="ECO:0000313" key="3">
    <source>
        <dbReference type="Proteomes" id="UP000237144"/>
    </source>
</evidence>
<feature type="compositionally biased region" description="Low complexity" evidence="1">
    <location>
        <begin position="580"/>
        <end position="592"/>
    </location>
</feature>
<feature type="compositionally biased region" description="Pro residues" evidence="1">
    <location>
        <begin position="99"/>
        <end position="109"/>
    </location>
</feature>
<feature type="region of interest" description="Disordered" evidence="1">
    <location>
        <begin position="223"/>
        <end position="243"/>
    </location>
</feature>
<reference evidence="2 3" key="1">
    <citation type="journal article" date="2018" name="Front. Microbiol.">
        <title>Prospects for Fungal Bioremediation of Acidic Radioactive Waste Sites: Characterization and Genome Sequence of Rhodotorula taiwanensis MD1149.</title>
        <authorList>
            <person name="Tkavc R."/>
            <person name="Matrosova V.Y."/>
            <person name="Grichenko O.E."/>
            <person name="Gostincar C."/>
            <person name="Volpe R.P."/>
            <person name="Klimenkova P."/>
            <person name="Gaidamakova E.K."/>
            <person name="Zhou C.E."/>
            <person name="Stewart B.J."/>
            <person name="Lyman M.G."/>
            <person name="Malfatti S.A."/>
            <person name="Rubinfeld B."/>
            <person name="Courtot M."/>
            <person name="Singh J."/>
            <person name="Dalgard C.L."/>
            <person name="Hamilton T."/>
            <person name="Frey K.G."/>
            <person name="Gunde-Cimerman N."/>
            <person name="Dugan L."/>
            <person name="Daly M.J."/>
        </authorList>
    </citation>
    <scope>NUCLEOTIDE SEQUENCE [LARGE SCALE GENOMIC DNA]</scope>
    <source>
        <strain evidence="2 3">MD1149</strain>
    </source>
</reference>
<feature type="compositionally biased region" description="Low complexity" evidence="1">
    <location>
        <begin position="57"/>
        <end position="78"/>
    </location>
</feature>
<name>A0A2S5BFD2_9BASI</name>
<feature type="region of interest" description="Disordered" evidence="1">
    <location>
        <begin position="397"/>
        <end position="416"/>
    </location>
</feature>
<evidence type="ECO:0000256" key="1">
    <source>
        <dbReference type="SAM" id="MobiDB-lite"/>
    </source>
</evidence>
<keyword evidence="3" id="KW-1185">Reference proteome</keyword>
<feature type="region of interest" description="Disordered" evidence="1">
    <location>
        <begin position="52"/>
        <end position="78"/>
    </location>
</feature>
<sequence>MVSGLLNMRKRAMTLAESPTSPPSPVASLEPESRRVRALSRFSRLGLSLRRDSLVATDVPPQTPVSPTSSRSPTTTFRPLKQIRRQSRSFSAAFSSMFPPSPPTSPPSPTVSISFSNLNRPRPRFASERKRDGLKRQISYPLLRESFDKLAGRDSWGARDESQRPPTPALALSGSTASSIREGSQALVQAGEFGTIAFPTTTTASSSVSSANDRSLQTDWIRQPCSSNAPFPPSRFSTSTDESTYSQSSMSSCVWVEMPTATSSSSFEPFAPVREEESPVCGYSALGLDIRMEDSADVEYSRPTLPLATTMNEDLLTTPTKSSRVYRRSGSTLAWTSKDSPAQQQAVGADKYTDLALPETPKLYPYSPRLVLTPPPTPYLEPVQISPLTMDLAFTPPSPLPVCHEESGQVDDLDETQDLTSVSLLSLTLAEMSENLAQITRGKPDAEDSAPTSSHLPSLRNVPFPSTLKSSPPSFLDMDCSSDSASSCDTSPSHTTIETDSPTPLPRQTGPPRSQRLLRRISQRLRPARLSVSSSTSAASERPLRSPLSPPTNRTELVNKAAAACEVPTRTPPPRRIIKSSLSSFFSPVSASQDRKGSI</sequence>
<feature type="compositionally biased region" description="Basic and acidic residues" evidence="1">
    <location>
        <begin position="154"/>
        <end position="163"/>
    </location>
</feature>
<feature type="compositionally biased region" description="Low complexity" evidence="1">
    <location>
        <begin position="477"/>
        <end position="493"/>
    </location>
</feature>
<organism evidence="2 3">
    <name type="scientific">Rhodotorula taiwanensis</name>
    <dbReference type="NCBI Taxonomy" id="741276"/>
    <lineage>
        <taxon>Eukaryota</taxon>
        <taxon>Fungi</taxon>
        <taxon>Dikarya</taxon>
        <taxon>Basidiomycota</taxon>
        <taxon>Pucciniomycotina</taxon>
        <taxon>Microbotryomycetes</taxon>
        <taxon>Sporidiobolales</taxon>
        <taxon>Sporidiobolaceae</taxon>
        <taxon>Rhodotorula</taxon>
    </lineage>
</organism>